<reference evidence="1" key="1">
    <citation type="submission" date="2022-08" db="EMBL/GenBank/DDBJ databases">
        <title>Genome Sequence of Pycnoporus sanguineus.</title>
        <authorList>
            <person name="Buettner E."/>
        </authorList>
    </citation>
    <scope>NUCLEOTIDE SEQUENCE</scope>
    <source>
        <strain evidence="1">CG-C14</strain>
    </source>
</reference>
<dbReference type="EMBL" id="JANSHE010000635">
    <property type="protein sequence ID" value="KAJ3008527.1"/>
    <property type="molecule type" value="Genomic_DNA"/>
</dbReference>
<gene>
    <name evidence="1" type="ORF">NUW54_g3117</name>
</gene>
<comment type="caution">
    <text evidence="1">The sequence shown here is derived from an EMBL/GenBank/DDBJ whole genome shotgun (WGS) entry which is preliminary data.</text>
</comment>
<protein>
    <submittedName>
        <fullName evidence="1">Uncharacterized protein</fullName>
    </submittedName>
</protein>
<organism evidence="1 2">
    <name type="scientific">Trametes sanguinea</name>
    <dbReference type="NCBI Taxonomy" id="158606"/>
    <lineage>
        <taxon>Eukaryota</taxon>
        <taxon>Fungi</taxon>
        <taxon>Dikarya</taxon>
        <taxon>Basidiomycota</taxon>
        <taxon>Agaricomycotina</taxon>
        <taxon>Agaricomycetes</taxon>
        <taxon>Polyporales</taxon>
        <taxon>Polyporaceae</taxon>
        <taxon>Trametes</taxon>
    </lineage>
</organism>
<proteinExistence type="predicted"/>
<sequence>MMVPPSSLLIFPTTFRIASYRARLRKLCAFSELQMNRYSIRCIPSDARWGTGKNGRTSQYDKFLCYDGKPLVVWMVGIVKYVHLTDNERFSIGLGFLSEVDADAAQRNLGGRCVPPQQTDDGDSFTFIGKWVNSANRENESTFDQVYNAVDRELQGWNASAKIHASQIQLSDVVVVECYIKRFKNKNLNNGFRGWHAWGVQYELLRIAQLCVGPGFVDELPPDSNATI</sequence>
<name>A0ACC1Q1N6_9APHY</name>
<evidence type="ECO:0000313" key="1">
    <source>
        <dbReference type="EMBL" id="KAJ3008527.1"/>
    </source>
</evidence>
<keyword evidence="2" id="KW-1185">Reference proteome</keyword>
<dbReference type="Proteomes" id="UP001144978">
    <property type="component" value="Unassembled WGS sequence"/>
</dbReference>
<evidence type="ECO:0000313" key="2">
    <source>
        <dbReference type="Proteomes" id="UP001144978"/>
    </source>
</evidence>
<accession>A0ACC1Q1N6</accession>